<keyword evidence="1" id="KW-0812">Transmembrane</keyword>
<feature type="transmembrane region" description="Helical" evidence="1">
    <location>
        <begin position="40"/>
        <end position="64"/>
    </location>
</feature>
<dbReference type="EMBL" id="BARS01024424">
    <property type="protein sequence ID" value="GAG07718.1"/>
    <property type="molecule type" value="Genomic_DNA"/>
</dbReference>
<name>X0V5F0_9ZZZZ</name>
<sequence>MRTALFTISMASIAALNAPWLIGAFPQADLISKWLLDFPAAAGGRGLAIAGGLGSVVLAVRLLLGTEKGALRVTDVEAGE</sequence>
<evidence type="ECO:0000313" key="2">
    <source>
        <dbReference type="EMBL" id="GAG07718.1"/>
    </source>
</evidence>
<keyword evidence="1" id="KW-0472">Membrane</keyword>
<accession>X0V5F0</accession>
<dbReference type="AlphaFoldDB" id="X0V5F0"/>
<reference evidence="2" key="1">
    <citation type="journal article" date="2014" name="Front. Microbiol.">
        <title>High frequency of phylogenetically diverse reductive dehalogenase-homologous genes in deep subseafloor sedimentary metagenomes.</title>
        <authorList>
            <person name="Kawai M."/>
            <person name="Futagami T."/>
            <person name="Toyoda A."/>
            <person name="Takaki Y."/>
            <person name="Nishi S."/>
            <person name="Hori S."/>
            <person name="Arai W."/>
            <person name="Tsubouchi T."/>
            <person name="Morono Y."/>
            <person name="Uchiyama I."/>
            <person name="Ito T."/>
            <person name="Fujiyama A."/>
            <person name="Inagaki F."/>
            <person name="Takami H."/>
        </authorList>
    </citation>
    <scope>NUCLEOTIDE SEQUENCE</scope>
    <source>
        <strain evidence="2">Expedition CK06-06</strain>
    </source>
</reference>
<comment type="caution">
    <text evidence="2">The sequence shown here is derived from an EMBL/GenBank/DDBJ whole genome shotgun (WGS) entry which is preliminary data.</text>
</comment>
<keyword evidence="1" id="KW-1133">Transmembrane helix</keyword>
<organism evidence="2">
    <name type="scientific">marine sediment metagenome</name>
    <dbReference type="NCBI Taxonomy" id="412755"/>
    <lineage>
        <taxon>unclassified sequences</taxon>
        <taxon>metagenomes</taxon>
        <taxon>ecological metagenomes</taxon>
    </lineage>
</organism>
<evidence type="ECO:0000256" key="1">
    <source>
        <dbReference type="SAM" id="Phobius"/>
    </source>
</evidence>
<protein>
    <submittedName>
        <fullName evidence="2">Uncharacterized protein</fullName>
    </submittedName>
</protein>
<gene>
    <name evidence="2" type="ORF">S01H1_38773</name>
</gene>
<proteinExistence type="predicted"/>